<dbReference type="EMBL" id="CP097218">
    <property type="protein sequence ID" value="UQN29046.1"/>
    <property type="molecule type" value="Genomic_DNA"/>
</dbReference>
<dbReference type="PANTHER" id="PTHR30319:SF1">
    <property type="entry name" value="TRANSCRIPTIONAL REPRESSOR PAAX"/>
    <property type="match status" value="1"/>
</dbReference>
<name>A0ABY4N3A2_9MICO</name>
<accession>A0ABY4N3A2</accession>
<dbReference type="Proteomes" id="UP001055868">
    <property type="component" value="Chromosome"/>
</dbReference>
<dbReference type="PANTHER" id="PTHR30319">
    <property type="entry name" value="PHENYLACETIC ACID REGULATOR-RELATED TRANSCRIPTIONAL REPRESSOR"/>
    <property type="match status" value="1"/>
</dbReference>
<organism evidence="1 2">
    <name type="scientific">Brachybacterium kimchii</name>
    <dbReference type="NCBI Taxonomy" id="2942909"/>
    <lineage>
        <taxon>Bacteria</taxon>
        <taxon>Bacillati</taxon>
        <taxon>Actinomycetota</taxon>
        <taxon>Actinomycetes</taxon>
        <taxon>Micrococcales</taxon>
        <taxon>Dermabacteraceae</taxon>
        <taxon>Brachybacterium</taxon>
    </lineage>
</organism>
<dbReference type="InterPro" id="IPR036388">
    <property type="entry name" value="WH-like_DNA-bd_sf"/>
</dbReference>
<evidence type="ECO:0000313" key="2">
    <source>
        <dbReference type="Proteomes" id="UP001055868"/>
    </source>
</evidence>
<dbReference type="Gene3D" id="1.10.10.10">
    <property type="entry name" value="Winged helix-like DNA-binding domain superfamily/Winged helix DNA-binding domain"/>
    <property type="match status" value="1"/>
</dbReference>
<gene>
    <name evidence="1" type="ORF">M4486_15645</name>
</gene>
<evidence type="ECO:0000313" key="1">
    <source>
        <dbReference type="EMBL" id="UQN29046.1"/>
    </source>
</evidence>
<evidence type="ECO:0008006" key="3">
    <source>
        <dbReference type="Google" id="ProtNLM"/>
    </source>
</evidence>
<sequence>MTDLERYRRTDRAQDVGFVFGALTAASLPGPGLLRLLGRLHMTESAARSTLAKMVRMGRLDVERYGRVGVYSLGAPLARRYRQIEGTATLPAWSGSFHGIVHHVPESARWFRDRLTYYADFHGFGTLRPGVLISVRAETDTVLGQLGEAPEGAVLHRVLITPETVEEARGMAGATWDLADVARRAEDLTSRIRELRGSVELERRPGGQGHEGLEGREACGDDPPADEARLWDVFGRWNALYQQVMRVVLADPHLPVELLPPRWPVGAMFAELNRLNTRWGPTLQPFLRAQVEQAAPGLARYEPAPWERTR</sequence>
<dbReference type="Gene3D" id="1.20.58.1460">
    <property type="match status" value="1"/>
</dbReference>
<dbReference type="RefSeq" id="WP_249478208.1">
    <property type="nucleotide sequence ID" value="NZ_CP097218.1"/>
</dbReference>
<proteinExistence type="predicted"/>
<reference evidence="1" key="1">
    <citation type="submission" date="2022-05" db="EMBL/GenBank/DDBJ databases">
        <title>Genomic analysis of Brachybacterium sp. CBA3104.</title>
        <authorList>
            <person name="Roh S.W."/>
            <person name="Kim Y.B."/>
            <person name="Kim Y."/>
        </authorList>
    </citation>
    <scope>NUCLEOTIDE SEQUENCE</scope>
    <source>
        <strain evidence="1">CBA3104</strain>
    </source>
</reference>
<protein>
    <recommendedName>
        <fullName evidence="3">PaaX family transcriptional regulator</fullName>
    </recommendedName>
</protein>
<keyword evidence="2" id="KW-1185">Reference proteome</keyword>